<evidence type="ECO:0000256" key="5">
    <source>
        <dbReference type="ARBA" id="ARBA00010185"/>
    </source>
</evidence>
<dbReference type="AlphaFoldDB" id="A0A0G4EIK6"/>
<keyword evidence="9 16" id="KW-0812">Transmembrane</keyword>
<sequence length="448" mass="49348">MLSSMAENPLLGVADIVRLPRMFRIMAVYFIVYAFISGLVTVTRRIHQGVEWYLSYVKWLWDGKNIPPNDKRPQLLMLDIAGNGQDAHRTMAAAAGEGARDPAAGHEDQGSKSAQTQPAQPAAISPKMRGPPVSLAQRLSTVKKRVLTGVGLGLFGTAWVFSGNALFTMIIILQCIVAQLEYYRMCIFKGIYPARRISMVSSLILYTMACYAPQYHELVLPLSGTAIMVWFLLMRPSPGTISEISTSFMGLFWCSYLPSFWIRLRFLGPVEKTRFVALLNLRKWYPPWLPKITPPPDLWTQGAVVTWWTFLSIAMGDVAAYFLGKSFGRRKLASISPAAGAASPNKTVEGALGGLLMSVLMSLLGAWLMHWPIWPFTGALYGTMLAVVGLVGDLTASTFKRDAGLKDSGHILPGHGGLLDRVDSYMLTATPSLIFVQYLLPALRKIVA</sequence>
<dbReference type="Proteomes" id="UP000041254">
    <property type="component" value="Unassembled WGS sequence"/>
</dbReference>
<dbReference type="UniPathway" id="UPA00557">
    <property type="reaction ID" value="UER00614"/>
</dbReference>
<evidence type="ECO:0000256" key="15">
    <source>
        <dbReference type="ARBA" id="ARBA00023264"/>
    </source>
</evidence>
<dbReference type="PANTHER" id="PTHR47101">
    <property type="entry name" value="PHOSPHATIDATE CYTIDYLYLTRANSFERASE 5, CHLOROPLASTIC"/>
    <property type="match status" value="1"/>
</dbReference>
<keyword evidence="20" id="KW-1185">Reference proteome</keyword>
<feature type="transmembrane region" description="Helical" evidence="18">
    <location>
        <begin position="305"/>
        <end position="324"/>
    </location>
</feature>
<reference evidence="19 20" key="1">
    <citation type="submission" date="2014-11" db="EMBL/GenBank/DDBJ databases">
        <authorList>
            <person name="Zhu J."/>
            <person name="Qi W."/>
            <person name="Song R."/>
        </authorList>
    </citation>
    <scope>NUCLEOTIDE SEQUENCE [LARGE SCALE GENOMIC DNA]</scope>
</reference>
<dbReference type="STRING" id="1169540.A0A0G4EIK6"/>
<comment type="pathway">
    <text evidence="4">Lipid metabolism.</text>
</comment>
<evidence type="ECO:0000256" key="18">
    <source>
        <dbReference type="SAM" id="Phobius"/>
    </source>
</evidence>
<dbReference type="GO" id="GO:0016024">
    <property type="term" value="P:CDP-diacylglycerol biosynthetic process"/>
    <property type="evidence" value="ECO:0007669"/>
    <property type="project" value="UniProtKB-UniPathway"/>
</dbReference>
<evidence type="ECO:0000256" key="17">
    <source>
        <dbReference type="SAM" id="MobiDB-lite"/>
    </source>
</evidence>
<evidence type="ECO:0000256" key="9">
    <source>
        <dbReference type="ARBA" id="ARBA00022692"/>
    </source>
</evidence>
<protein>
    <recommendedName>
        <fullName evidence="6 16">Phosphatidate cytidylyltransferase</fullName>
        <ecNumber evidence="6 16">2.7.7.41</ecNumber>
    </recommendedName>
</protein>
<dbReference type="PROSITE" id="PS01315">
    <property type="entry name" value="CDS"/>
    <property type="match status" value="1"/>
</dbReference>
<evidence type="ECO:0000256" key="14">
    <source>
        <dbReference type="ARBA" id="ARBA00023209"/>
    </source>
</evidence>
<feature type="transmembrane region" description="Helical" evidence="18">
    <location>
        <begin position="218"/>
        <end position="234"/>
    </location>
</feature>
<evidence type="ECO:0000256" key="2">
    <source>
        <dbReference type="ARBA" id="ARBA00004141"/>
    </source>
</evidence>
<evidence type="ECO:0000256" key="3">
    <source>
        <dbReference type="ARBA" id="ARBA00005119"/>
    </source>
</evidence>
<comment type="similarity">
    <text evidence="5 16">Belongs to the CDS family.</text>
</comment>
<keyword evidence="12" id="KW-0443">Lipid metabolism</keyword>
<evidence type="ECO:0000256" key="16">
    <source>
        <dbReference type="RuleBase" id="RU003938"/>
    </source>
</evidence>
<evidence type="ECO:0000256" key="12">
    <source>
        <dbReference type="ARBA" id="ARBA00023098"/>
    </source>
</evidence>
<evidence type="ECO:0000256" key="4">
    <source>
        <dbReference type="ARBA" id="ARBA00005189"/>
    </source>
</evidence>
<feature type="transmembrane region" description="Helical" evidence="18">
    <location>
        <begin position="352"/>
        <end position="373"/>
    </location>
</feature>
<comment type="pathway">
    <text evidence="3 16">Phospholipid metabolism; CDP-diacylglycerol biosynthesis; CDP-diacylglycerol from sn-glycerol 3-phosphate: step 3/3.</text>
</comment>
<evidence type="ECO:0000256" key="6">
    <source>
        <dbReference type="ARBA" id="ARBA00012487"/>
    </source>
</evidence>
<dbReference type="Pfam" id="PF01148">
    <property type="entry name" value="CTP_transf_1"/>
    <property type="match status" value="1"/>
</dbReference>
<feature type="region of interest" description="Disordered" evidence="17">
    <location>
        <begin position="91"/>
        <end position="132"/>
    </location>
</feature>
<evidence type="ECO:0000313" key="20">
    <source>
        <dbReference type="Proteomes" id="UP000041254"/>
    </source>
</evidence>
<gene>
    <name evidence="19" type="ORF">Vbra_3821</name>
</gene>
<dbReference type="VEuPathDB" id="CryptoDB:Vbra_3821"/>
<keyword evidence="15" id="KW-1208">Phospholipid metabolism</keyword>
<comment type="catalytic activity">
    <reaction evidence="1 16">
        <text>a 1,2-diacyl-sn-glycero-3-phosphate + CTP + H(+) = a CDP-1,2-diacyl-sn-glycerol + diphosphate</text>
        <dbReference type="Rhea" id="RHEA:16229"/>
        <dbReference type="ChEBI" id="CHEBI:15378"/>
        <dbReference type="ChEBI" id="CHEBI:33019"/>
        <dbReference type="ChEBI" id="CHEBI:37563"/>
        <dbReference type="ChEBI" id="CHEBI:58332"/>
        <dbReference type="ChEBI" id="CHEBI:58608"/>
        <dbReference type="EC" id="2.7.7.41"/>
    </reaction>
</comment>
<proteinExistence type="inferred from homology"/>
<feature type="transmembrane region" description="Helical" evidence="18">
    <location>
        <begin position="379"/>
        <end position="396"/>
    </location>
</feature>
<name>A0A0G4EIK6_VITBC</name>
<comment type="subcellular location">
    <subcellularLocation>
        <location evidence="2">Membrane</location>
        <topology evidence="2">Multi-pass membrane protein</topology>
    </subcellularLocation>
</comment>
<keyword evidence="7" id="KW-0444">Lipid biosynthesis</keyword>
<evidence type="ECO:0000256" key="11">
    <source>
        <dbReference type="ARBA" id="ARBA00022989"/>
    </source>
</evidence>
<feature type="transmembrane region" description="Helical" evidence="18">
    <location>
        <begin position="22"/>
        <end position="42"/>
    </location>
</feature>
<dbReference type="PANTHER" id="PTHR47101:SF1">
    <property type="entry name" value="PHOSPHATIDATE CYTIDYLYLTRANSFERASE 4, CHLOROPLASTIC"/>
    <property type="match status" value="1"/>
</dbReference>
<dbReference type="EC" id="2.7.7.41" evidence="6 16"/>
<evidence type="ECO:0000256" key="7">
    <source>
        <dbReference type="ARBA" id="ARBA00022516"/>
    </source>
</evidence>
<feature type="compositionally biased region" description="Basic and acidic residues" evidence="17">
    <location>
        <begin position="98"/>
        <end position="110"/>
    </location>
</feature>
<dbReference type="OrthoDB" id="10260889at2759"/>
<organism evidence="19 20">
    <name type="scientific">Vitrella brassicaformis (strain CCMP3155)</name>
    <dbReference type="NCBI Taxonomy" id="1169540"/>
    <lineage>
        <taxon>Eukaryota</taxon>
        <taxon>Sar</taxon>
        <taxon>Alveolata</taxon>
        <taxon>Colpodellida</taxon>
        <taxon>Vitrellaceae</taxon>
        <taxon>Vitrella</taxon>
    </lineage>
</organism>
<keyword evidence="8 16" id="KW-0808">Transferase</keyword>
<dbReference type="InParanoid" id="A0A0G4EIK6"/>
<keyword evidence="11 18" id="KW-1133">Transmembrane helix</keyword>
<keyword evidence="10 16" id="KW-0548">Nucleotidyltransferase</keyword>
<dbReference type="GO" id="GO:0016020">
    <property type="term" value="C:membrane"/>
    <property type="evidence" value="ECO:0007669"/>
    <property type="project" value="UniProtKB-SubCell"/>
</dbReference>
<dbReference type="OMA" id="FRMAQFK"/>
<evidence type="ECO:0000256" key="8">
    <source>
        <dbReference type="ARBA" id="ARBA00022679"/>
    </source>
</evidence>
<accession>A0A0G4EIK6</accession>
<evidence type="ECO:0000256" key="13">
    <source>
        <dbReference type="ARBA" id="ARBA00023136"/>
    </source>
</evidence>
<keyword evidence="13 18" id="KW-0472">Membrane</keyword>
<feature type="transmembrane region" description="Helical" evidence="18">
    <location>
        <begin position="246"/>
        <end position="264"/>
    </location>
</feature>
<evidence type="ECO:0000256" key="1">
    <source>
        <dbReference type="ARBA" id="ARBA00001698"/>
    </source>
</evidence>
<evidence type="ECO:0000313" key="19">
    <source>
        <dbReference type="EMBL" id="CEL95816.1"/>
    </source>
</evidence>
<evidence type="ECO:0000256" key="10">
    <source>
        <dbReference type="ARBA" id="ARBA00022695"/>
    </source>
</evidence>
<keyword evidence="14" id="KW-0594">Phospholipid biosynthesis</keyword>
<dbReference type="InterPro" id="IPR000374">
    <property type="entry name" value="PC_trans"/>
</dbReference>
<dbReference type="GO" id="GO:0004605">
    <property type="term" value="F:phosphatidate cytidylyltransferase activity"/>
    <property type="evidence" value="ECO:0007669"/>
    <property type="project" value="UniProtKB-EC"/>
</dbReference>
<dbReference type="EMBL" id="CDMY01000239">
    <property type="protein sequence ID" value="CEL95816.1"/>
    <property type="molecule type" value="Genomic_DNA"/>
</dbReference>